<dbReference type="InterPro" id="IPR051907">
    <property type="entry name" value="DoxX-like_oxidoreductase"/>
</dbReference>
<gene>
    <name evidence="8" type="ORF">SAMN04488029_2266</name>
</gene>
<reference evidence="8 9" key="1">
    <citation type="submission" date="2017-04" db="EMBL/GenBank/DDBJ databases">
        <authorList>
            <person name="Afonso C.L."/>
            <person name="Miller P.J."/>
            <person name="Scott M.A."/>
            <person name="Spackman E."/>
            <person name="Goraichik I."/>
            <person name="Dimitrov K.M."/>
            <person name="Suarez D.L."/>
            <person name="Swayne D.E."/>
        </authorList>
    </citation>
    <scope>NUCLEOTIDE SEQUENCE [LARGE SCALE GENOMIC DNA]</scope>
    <source>
        <strain evidence="8 9">DSM 26133</strain>
    </source>
</reference>
<evidence type="ECO:0000256" key="2">
    <source>
        <dbReference type="ARBA" id="ARBA00006679"/>
    </source>
</evidence>
<organism evidence="8 9">
    <name type="scientific">Reichenbachiella faecimaris</name>
    <dbReference type="NCBI Taxonomy" id="692418"/>
    <lineage>
        <taxon>Bacteria</taxon>
        <taxon>Pseudomonadati</taxon>
        <taxon>Bacteroidota</taxon>
        <taxon>Cytophagia</taxon>
        <taxon>Cytophagales</taxon>
        <taxon>Reichenbachiellaceae</taxon>
        <taxon>Reichenbachiella</taxon>
    </lineage>
</organism>
<dbReference type="EMBL" id="FWYF01000002">
    <property type="protein sequence ID" value="SMD34952.1"/>
    <property type="molecule type" value="Genomic_DNA"/>
</dbReference>
<protein>
    <submittedName>
        <fullName evidence="8">Putative oxidoreductase</fullName>
    </submittedName>
</protein>
<evidence type="ECO:0000256" key="4">
    <source>
        <dbReference type="ARBA" id="ARBA00022692"/>
    </source>
</evidence>
<comment type="similarity">
    <text evidence="2">Belongs to the DoxX family.</text>
</comment>
<name>A0A1W2GEN0_REIFA</name>
<evidence type="ECO:0000313" key="9">
    <source>
        <dbReference type="Proteomes" id="UP000192472"/>
    </source>
</evidence>
<keyword evidence="3" id="KW-1003">Cell membrane</keyword>
<keyword evidence="5 7" id="KW-1133">Transmembrane helix</keyword>
<keyword evidence="6 7" id="KW-0472">Membrane</keyword>
<dbReference type="Proteomes" id="UP000192472">
    <property type="component" value="Unassembled WGS sequence"/>
</dbReference>
<dbReference type="AlphaFoldDB" id="A0A1W2GEN0"/>
<evidence type="ECO:0000256" key="7">
    <source>
        <dbReference type="SAM" id="Phobius"/>
    </source>
</evidence>
<dbReference type="OrthoDB" id="346004at2"/>
<sequence>MNFQKTFSKYSDLSLFFLRIAFGIRLIWGTQDNILSFERMREFAGFLEANGFPLPMVSAFASVYLQFAAGVCWMLGLWVRESALVMVVNFVIAILMVHIGDTYINTAPAIHILMFAFFLLCSGGGKYGIKRS</sequence>
<dbReference type="PANTHER" id="PTHR33452:SF1">
    <property type="entry name" value="INNER MEMBRANE PROTEIN YPHA-RELATED"/>
    <property type="match status" value="1"/>
</dbReference>
<keyword evidence="9" id="KW-1185">Reference proteome</keyword>
<dbReference type="Pfam" id="PF07681">
    <property type="entry name" value="DoxX"/>
    <property type="match status" value="1"/>
</dbReference>
<evidence type="ECO:0000256" key="6">
    <source>
        <dbReference type="ARBA" id="ARBA00023136"/>
    </source>
</evidence>
<proteinExistence type="inferred from homology"/>
<evidence type="ECO:0000256" key="5">
    <source>
        <dbReference type="ARBA" id="ARBA00022989"/>
    </source>
</evidence>
<evidence type="ECO:0000256" key="3">
    <source>
        <dbReference type="ARBA" id="ARBA00022475"/>
    </source>
</evidence>
<comment type="subcellular location">
    <subcellularLocation>
        <location evidence="1">Cell membrane</location>
        <topology evidence="1">Multi-pass membrane protein</topology>
    </subcellularLocation>
</comment>
<evidence type="ECO:0000256" key="1">
    <source>
        <dbReference type="ARBA" id="ARBA00004651"/>
    </source>
</evidence>
<feature type="transmembrane region" description="Helical" evidence="7">
    <location>
        <begin position="53"/>
        <end position="76"/>
    </location>
</feature>
<dbReference type="InterPro" id="IPR032808">
    <property type="entry name" value="DoxX"/>
</dbReference>
<dbReference type="RefSeq" id="WP_084372924.1">
    <property type="nucleotide sequence ID" value="NZ_FWYF01000002.1"/>
</dbReference>
<feature type="transmembrane region" description="Helical" evidence="7">
    <location>
        <begin position="83"/>
        <end position="104"/>
    </location>
</feature>
<accession>A0A1W2GEN0</accession>
<dbReference type="PANTHER" id="PTHR33452">
    <property type="entry name" value="OXIDOREDUCTASE CATD-RELATED"/>
    <property type="match status" value="1"/>
</dbReference>
<feature type="transmembrane region" description="Helical" evidence="7">
    <location>
        <begin position="110"/>
        <end position="129"/>
    </location>
</feature>
<dbReference type="GO" id="GO:0005886">
    <property type="term" value="C:plasma membrane"/>
    <property type="evidence" value="ECO:0007669"/>
    <property type="project" value="UniProtKB-SubCell"/>
</dbReference>
<evidence type="ECO:0000313" key="8">
    <source>
        <dbReference type="EMBL" id="SMD34952.1"/>
    </source>
</evidence>
<keyword evidence="4 7" id="KW-0812">Transmembrane</keyword>